<evidence type="ECO:0000313" key="2">
    <source>
        <dbReference type="Proteomes" id="UP000019254"/>
    </source>
</evidence>
<dbReference type="OrthoDB" id="2004745at2"/>
<dbReference type="Proteomes" id="UP000019254">
    <property type="component" value="Unassembled WGS sequence"/>
</dbReference>
<gene>
    <name evidence="1" type="ORF">PCORN_00105</name>
</gene>
<dbReference type="PATRIC" id="fig|1265820.5.peg.19"/>
<sequence>MKIEPLRKIFDKLGIDVNFFDLDISLPLAYQAKFDMKGIRFYNQLTYLLVKETRPGTLESFIQQAEFIAEKSGLDYILTFTTITNEDKRLLLKARIPFADSKGNLFLPELGLVLAKQKEVIFKEKFKPSEQLIFSYIIGFAKEKLDLTEIQNVTGISVPTIYRSLRKFVSQNWLGSEYGEYYFKKKQERNI</sequence>
<evidence type="ECO:0000313" key="1">
    <source>
        <dbReference type="EMBL" id="EUJ33095.1"/>
    </source>
</evidence>
<dbReference type="RefSeq" id="WP_036076478.1">
    <property type="nucleotide sequence ID" value="NZ_AODE01000001.1"/>
</dbReference>
<keyword evidence="2" id="KW-1185">Reference proteome</keyword>
<accession>W7C788</accession>
<reference evidence="1 2" key="1">
    <citation type="journal article" date="2014" name="Int. J. Syst. Evol. Microbiol.">
        <title>Listeria floridensis sp. nov., Listeria aquatica sp. nov., Listeria cornellensis sp. nov., Listeria riparia sp. nov. and Listeria grandensis sp. nov., from agricultural and natural environments.</title>
        <authorList>
            <person name="den Bakker H.C."/>
            <person name="Warchocki S."/>
            <person name="Wright E.M."/>
            <person name="Allred A.F."/>
            <person name="Ahlstrom C."/>
            <person name="Manuel C.S."/>
            <person name="Stasiewicz M.J."/>
            <person name="Burrell A."/>
            <person name="Roof S."/>
            <person name="Strawn L."/>
            <person name="Fortes E.D."/>
            <person name="Nightingale K.K."/>
            <person name="Kephart D."/>
            <person name="Wiedmann M."/>
        </authorList>
    </citation>
    <scope>NUCLEOTIDE SEQUENCE [LARGE SCALE GENOMIC DNA]</scope>
    <source>
        <strain evidence="2">FSL F6-969</strain>
    </source>
</reference>
<proteinExistence type="predicted"/>
<protein>
    <submittedName>
        <fullName evidence="1">Uncharacterized protein</fullName>
    </submittedName>
</protein>
<comment type="caution">
    <text evidence="1">The sequence shown here is derived from an EMBL/GenBank/DDBJ whole genome shotgun (WGS) entry which is preliminary data.</text>
</comment>
<organism evidence="1 2">
    <name type="scientific">Listeria cornellensis FSL F6-0969</name>
    <dbReference type="NCBI Taxonomy" id="1265820"/>
    <lineage>
        <taxon>Bacteria</taxon>
        <taxon>Bacillati</taxon>
        <taxon>Bacillota</taxon>
        <taxon>Bacilli</taxon>
        <taxon>Bacillales</taxon>
        <taxon>Listeriaceae</taxon>
        <taxon>Listeria</taxon>
    </lineage>
</organism>
<name>W7C788_9LIST</name>
<dbReference type="EMBL" id="AODE01000001">
    <property type="protein sequence ID" value="EUJ33095.1"/>
    <property type="molecule type" value="Genomic_DNA"/>
</dbReference>
<dbReference type="AlphaFoldDB" id="W7C788"/>
<dbReference type="STRING" id="1265820.PCORN_00105"/>